<accession>A0A6A6UE27</accession>
<dbReference type="EMBL" id="MU004234">
    <property type="protein sequence ID" value="KAF2670070.1"/>
    <property type="molecule type" value="Genomic_DNA"/>
</dbReference>
<dbReference type="OrthoDB" id="408760at2759"/>
<protein>
    <submittedName>
        <fullName evidence="2">SGNH hydrolase</fullName>
    </submittedName>
</protein>
<dbReference type="SUPFAM" id="SSF52266">
    <property type="entry name" value="SGNH hydrolase"/>
    <property type="match status" value="1"/>
</dbReference>
<dbReference type="InterPro" id="IPR051532">
    <property type="entry name" value="Ester_Hydrolysis_Enzymes"/>
</dbReference>
<reference evidence="2" key="1">
    <citation type="journal article" date="2020" name="Stud. Mycol.">
        <title>101 Dothideomycetes genomes: a test case for predicting lifestyles and emergence of pathogens.</title>
        <authorList>
            <person name="Haridas S."/>
            <person name="Albert R."/>
            <person name="Binder M."/>
            <person name="Bloem J."/>
            <person name="Labutti K."/>
            <person name="Salamov A."/>
            <person name="Andreopoulos B."/>
            <person name="Baker S."/>
            <person name="Barry K."/>
            <person name="Bills G."/>
            <person name="Bluhm B."/>
            <person name="Cannon C."/>
            <person name="Castanera R."/>
            <person name="Culley D."/>
            <person name="Daum C."/>
            <person name="Ezra D."/>
            <person name="Gonzalez J."/>
            <person name="Henrissat B."/>
            <person name="Kuo A."/>
            <person name="Liang C."/>
            <person name="Lipzen A."/>
            <person name="Lutzoni F."/>
            <person name="Magnuson J."/>
            <person name="Mondo S."/>
            <person name="Nolan M."/>
            <person name="Ohm R."/>
            <person name="Pangilinan J."/>
            <person name="Park H.-J."/>
            <person name="Ramirez L."/>
            <person name="Alfaro M."/>
            <person name="Sun H."/>
            <person name="Tritt A."/>
            <person name="Yoshinaga Y."/>
            <person name="Zwiers L.-H."/>
            <person name="Turgeon B."/>
            <person name="Goodwin S."/>
            <person name="Spatafora J."/>
            <person name="Crous P."/>
            <person name="Grigoriev I."/>
        </authorList>
    </citation>
    <scope>NUCLEOTIDE SEQUENCE</scope>
    <source>
        <strain evidence="2">CBS 115976</strain>
    </source>
</reference>
<evidence type="ECO:0000259" key="1">
    <source>
        <dbReference type="Pfam" id="PF13472"/>
    </source>
</evidence>
<dbReference type="AlphaFoldDB" id="A0A6A6UE27"/>
<dbReference type="PANTHER" id="PTHR30383:SF19">
    <property type="entry name" value="FIBRONECTIN TYPE-III DOMAIN-CONTAINING PROTEIN"/>
    <property type="match status" value="1"/>
</dbReference>
<keyword evidence="3" id="KW-1185">Reference proteome</keyword>
<dbReference type="InterPro" id="IPR036514">
    <property type="entry name" value="SGNH_hydro_sf"/>
</dbReference>
<dbReference type="InterPro" id="IPR013830">
    <property type="entry name" value="SGNH_hydro"/>
</dbReference>
<dbReference type="CDD" id="cd00229">
    <property type="entry name" value="SGNH_hydrolase"/>
    <property type="match status" value="1"/>
</dbReference>
<dbReference type="Pfam" id="PF13472">
    <property type="entry name" value="Lipase_GDSL_2"/>
    <property type="match status" value="1"/>
</dbReference>
<dbReference type="GO" id="GO:0004622">
    <property type="term" value="F:phosphatidylcholine lysophospholipase activity"/>
    <property type="evidence" value="ECO:0007669"/>
    <property type="project" value="TreeGrafter"/>
</dbReference>
<dbReference type="PANTHER" id="PTHR30383">
    <property type="entry name" value="THIOESTERASE 1/PROTEASE 1/LYSOPHOSPHOLIPASE L1"/>
    <property type="match status" value="1"/>
</dbReference>
<evidence type="ECO:0000313" key="3">
    <source>
        <dbReference type="Proteomes" id="UP000799302"/>
    </source>
</evidence>
<feature type="domain" description="SGNH hydrolase-type esterase" evidence="1">
    <location>
        <begin position="18"/>
        <end position="207"/>
    </location>
</feature>
<sequence>MAPKQLTLANVDQISILAFGDSLTEGHTDFGLTTHPYGPALQNKLSELLPGTEITVDVNGLGGDRVLLSLAGSFQQRLKSALSEKDTPYDIVVILGGTNDLGYKLSDDCAGEICEGLKALHDEVLISGASVVCVTVPERALDRTMSSAYEKARKSRIKLNEKIAEHAKDYSKIFLMDLAPLCPHIEEDGEEPLWSLDGLHMTTEGYDFFGEELAKFIFTLF</sequence>
<gene>
    <name evidence="2" type="ORF">BT63DRAFT_424030</name>
</gene>
<dbReference type="Proteomes" id="UP000799302">
    <property type="component" value="Unassembled WGS sequence"/>
</dbReference>
<dbReference type="Gene3D" id="3.40.50.1110">
    <property type="entry name" value="SGNH hydrolase"/>
    <property type="match status" value="1"/>
</dbReference>
<organism evidence="2 3">
    <name type="scientific">Microthyrium microscopicum</name>
    <dbReference type="NCBI Taxonomy" id="703497"/>
    <lineage>
        <taxon>Eukaryota</taxon>
        <taxon>Fungi</taxon>
        <taxon>Dikarya</taxon>
        <taxon>Ascomycota</taxon>
        <taxon>Pezizomycotina</taxon>
        <taxon>Dothideomycetes</taxon>
        <taxon>Dothideomycetes incertae sedis</taxon>
        <taxon>Microthyriales</taxon>
        <taxon>Microthyriaceae</taxon>
        <taxon>Microthyrium</taxon>
    </lineage>
</organism>
<proteinExistence type="predicted"/>
<evidence type="ECO:0000313" key="2">
    <source>
        <dbReference type="EMBL" id="KAF2670070.1"/>
    </source>
</evidence>
<keyword evidence="2" id="KW-0378">Hydrolase</keyword>
<name>A0A6A6UE27_9PEZI</name>